<comment type="caution">
    <text evidence="1">The sequence shown here is derived from an EMBL/GenBank/DDBJ whole genome shotgun (WGS) entry which is preliminary data.</text>
</comment>
<organism evidence="1 2">
    <name type="scientific">Christiangramia antarctica</name>
    <dbReference type="NCBI Taxonomy" id="2058158"/>
    <lineage>
        <taxon>Bacteria</taxon>
        <taxon>Pseudomonadati</taxon>
        <taxon>Bacteroidota</taxon>
        <taxon>Flavobacteriia</taxon>
        <taxon>Flavobacteriales</taxon>
        <taxon>Flavobacteriaceae</taxon>
        <taxon>Christiangramia</taxon>
    </lineage>
</organism>
<evidence type="ECO:0000313" key="1">
    <source>
        <dbReference type="EMBL" id="MFD2834698.1"/>
    </source>
</evidence>
<dbReference type="Proteomes" id="UP001597438">
    <property type="component" value="Unassembled WGS sequence"/>
</dbReference>
<gene>
    <name evidence="1" type="ORF">ACFSYS_15510</name>
</gene>
<dbReference type="EMBL" id="JBHUOJ010000033">
    <property type="protein sequence ID" value="MFD2834698.1"/>
    <property type="molecule type" value="Genomic_DNA"/>
</dbReference>
<reference evidence="2" key="1">
    <citation type="journal article" date="2019" name="Int. J. Syst. Evol. Microbiol.">
        <title>The Global Catalogue of Microorganisms (GCM) 10K type strain sequencing project: providing services to taxonomists for standard genome sequencing and annotation.</title>
        <authorList>
            <consortium name="The Broad Institute Genomics Platform"/>
            <consortium name="The Broad Institute Genome Sequencing Center for Infectious Disease"/>
            <person name="Wu L."/>
            <person name="Ma J."/>
        </authorList>
    </citation>
    <scope>NUCLEOTIDE SEQUENCE [LARGE SCALE GENOMIC DNA]</scope>
    <source>
        <strain evidence="2">KCTC 52925</strain>
    </source>
</reference>
<evidence type="ECO:0000313" key="2">
    <source>
        <dbReference type="Proteomes" id="UP001597438"/>
    </source>
</evidence>
<dbReference type="RefSeq" id="WP_251740632.1">
    <property type="nucleotide sequence ID" value="NZ_JBHUOJ010000033.1"/>
</dbReference>
<sequence>MKNSLLTSVTLIVIFFLNNSFKVASDNYFQIGSKNWKLESAEITNESYDNKSKFEIDFISGTSKLSDAQTFIYISLTSANTYKVADGIYTISKKSLSDREPYRFNGSIFINNKEVKIVDGTFSVEMNESFSVHMIFKLANGDILNGNYNGKYSSFDRSKNYN</sequence>
<accession>A0ABW5X8X8</accession>
<protein>
    <submittedName>
        <fullName evidence="1">Uncharacterized protein</fullName>
    </submittedName>
</protein>
<proteinExistence type="predicted"/>
<name>A0ABW5X8X8_9FLAO</name>
<keyword evidence="2" id="KW-1185">Reference proteome</keyword>